<dbReference type="PANTHER" id="PTHR37816">
    <property type="entry name" value="YALI0E33011P"/>
    <property type="match status" value="1"/>
</dbReference>
<dbReference type="SUPFAM" id="SSF52540">
    <property type="entry name" value="P-loop containing nucleoside triphosphate hydrolases"/>
    <property type="match status" value="1"/>
</dbReference>
<evidence type="ECO:0008006" key="3">
    <source>
        <dbReference type="Google" id="ProtNLM"/>
    </source>
</evidence>
<evidence type="ECO:0000313" key="1">
    <source>
        <dbReference type="EMBL" id="KAF0726124.1"/>
    </source>
</evidence>
<keyword evidence="2" id="KW-1185">Reference proteome</keyword>
<protein>
    <recommendedName>
        <fullName evidence="3">Adenylate kinase</fullName>
    </recommendedName>
</protein>
<name>A0A6G0WGG0_9STRA</name>
<gene>
    <name evidence="1" type="ORF">Ae201684_015583</name>
</gene>
<accession>A0A6G0WGG0</accession>
<dbReference type="EMBL" id="VJMJ01000225">
    <property type="protein sequence ID" value="KAF0726124.1"/>
    <property type="molecule type" value="Genomic_DNA"/>
</dbReference>
<reference evidence="1 2" key="1">
    <citation type="submission" date="2019-07" db="EMBL/GenBank/DDBJ databases">
        <title>Genomics analysis of Aphanomyces spp. identifies a new class of oomycete effector associated with host adaptation.</title>
        <authorList>
            <person name="Gaulin E."/>
        </authorList>
    </citation>
    <scope>NUCLEOTIDE SEQUENCE [LARGE SCALE GENOMIC DNA]</scope>
    <source>
        <strain evidence="1 2">ATCC 201684</strain>
    </source>
</reference>
<organism evidence="1 2">
    <name type="scientific">Aphanomyces euteiches</name>
    <dbReference type="NCBI Taxonomy" id="100861"/>
    <lineage>
        <taxon>Eukaryota</taxon>
        <taxon>Sar</taxon>
        <taxon>Stramenopiles</taxon>
        <taxon>Oomycota</taxon>
        <taxon>Saprolegniomycetes</taxon>
        <taxon>Saprolegniales</taxon>
        <taxon>Verrucalvaceae</taxon>
        <taxon>Aphanomyces</taxon>
    </lineage>
</organism>
<dbReference type="Proteomes" id="UP000481153">
    <property type="component" value="Unassembled WGS sequence"/>
</dbReference>
<dbReference type="Gene3D" id="3.40.50.300">
    <property type="entry name" value="P-loop containing nucleotide triphosphate hydrolases"/>
    <property type="match status" value="1"/>
</dbReference>
<dbReference type="InterPro" id="IPR027417">
    <property type="entry name" value="P-loop_NTPase"/>
</dbReference>
<dbReference type="VEuPathDB" id="FungiDB:AeMF1_004892"/>
<proteinExistence type="predicted"/>
<dbReference type="InterPro" id="IPR052922">
    <property type="entry name" value="Cytidylate_Kinase-2"/>
</dbReference>
<sequence>MPLNPCRIVVIGITSSGKSTLASKLSLQLGIPFIDTDALFWAPNWQKAADFAAKMTRAIETPTWALAGHFTTMKDVIYTRAQVVVWLDYSLWTVFWQLLRRCFYRWWTQELLWGTNRESMWTHLKVWSNESLIHWLFKNYARIRREYPNALAKHPHLQIFRFRHPRETQAWLDSIA</sequence>
<dbReference type="PANTHER" id="PTHR37816:SF1">
    <property type="entry name" value="TOXIN"/>
    <property type="match status" value="1"/>
</dbReference>
<evidence type="ECO:0000313" key="2">
    <source>
        <dbReference type="Proteomes" id="UP000481153"/>
    </source>
</evidence>
<comment type="caution">
    <text evidence="1">The sequence shown here is derived from an EMBL/GenBank/DDBJ whole genome shotgun (WGS) entry which is preliminary data.</text>
</comment>
<dbReference type="AlphaFoldDB" id="A0A6G0WGG0"/>